<dbReference type="Proteomes" id="UP000289562">
    <property type="component" value="Unassembled WGS sequence"/>
</dbReference>
<keyword evidence="1" id="KW-1133">Transmembrane helix</keyword>
<reference evidence="2 3" key="1">
    <citation type="submission" date="2017-12" db="EMBL/GenBank/DDBJ databases">
        <title>A pool of 800 enterococci isolated from chicken carcass rinse samples from New Zealand.</title>
        <authorList>
            <person name="Zhang J."/>
            <person name="Rogers L."/>
            <person name="Midwinter A."/>
            <person name="French N."/>
        </authorList>
    </citation>
    <scope>NUCLEOTIDE SEQUENCE [LARGE SCALE GENOMIC DNA]</scope>
    <source>
        <strain evidence="2 3">EN697</strain>
    </source>
</reference>
<dbReference type="EMBL" id="PJVH01000071">
    <property type="protein sequence ID" value="RXU83677.1"/>
    <property type="molecule type" value="Genomic_DNA"/>
</dbReference>
<sequence length="78" mass="9061">MNRIALLLYIFFVLTCWWQCLGSTIKSSIFELILSTGIKEWLMNFFKIVISLVIFAVYFIVGILLLLVSRYLLLLPKG</sequence>
<protein>
    <submittedName>
        <fullName evidence="2">Uncharacterized protein</fullName>
    </submittedName>
</protein>
<name>A0AB37I117_ENTFC</name>
<dbReference type="AlphaFoldDB" id="A0AB37I117"/>
<feature type="transmembrane region" description="Helical" evidence="1">
    <location>
        <begin position="46"/>
        <end position="68"/>
    </location>
</feature>
<organism evidence="2 3">
    <name type="scientific">Enterococcus faecium</name>
    <name type="common">Streptococcus faecium</name>
    <dbReference type="NCBI Taxonomy" id="1352"/>
    <lineage>
        <taxon>Bacteria</taxon>
        <taxon>Bacillati</taxon>
        <taxon>Bacillota</taxon>
        <taxon>Bacilli</taxon>
        <taxon>Lactobacillales</taxon>
        <taxon>Enterococcaceae</taxon>
        <taxon>Enterococcus</taxon>
    </lineage>
</organism>
<accession>A0AB37I117</accession>
<evidence type="ECO:0000313" key="3">
    <source>
        <dbReference type="Proteomes" id="UP000289562"/>
    </source>
</evidence>
<evidence type="ECO:0000256" key="1">
    <source>
        <dbReference type="SAM" id="Phobius"/>
    </source>
</evidence>
<keyword evidence="1" id="KW-0812">Transmembrane</keyword>
<keyword evidence="1" id="KW-0472">Membrane</keyword>
<evidence type="ECO:0000313" key="2">
    <source>
        <dbReference type="EMBL" id="RXU83677.1"/>
    </source>
</evidence>
<gene>
    <name evidence="2" type="ORF">CYQ77_12910</name>
</gene>
<comment type="caution">
    <text evidence="2">The sequence shown here is derived from an EMBL/GenBank/DDBJ whole genome shotgun (WGS) entry which is preliminary data.</text>
</comment>
<proteinExistence type="predicted"/>